<dbReference type="GO" id="GO:0015833">
    <property type="term" value="P:peptide transport"/>
    <property type="evidence" value="ECO:0007669"/>
    <property type="project" value="InterPro"/>
</dbReference>
<reference evidence="6 7" key="1">
    <citation type="submission" date="2018-08" db="EMBL/GenBank/DDBJ databases">
        <title>Genome sequence of Halobacillus trueperi KCTC 3686.</title>
        <authorList>
            <person name="Cho K.H."/>
            <person name="Kwak M.-J."/>
            <person name="Kim B.-Y."/>
            <person name="Chun J."/>
        </authorList>
    </citation>
    <scope>NUCLEOTIDE SEQUENCE [LARGE SCALE GENOMIC DNA]</scope>
    <source>
        <strain evidence="6 7">KCTC 3686</strain>
    </source>
</reference>
<dbReference type="EMBL" id="QUAE01000003">
    <property type="protein sequence ID" value="REJ10337.1"/>
    <property type="molecule type" value="Genomic_DNA"/>
</dbReference>
<dbReference type="InterPro" id="IPR003593">
    <property type="entry name" value="AAA+_ATPase"/>
</dbReference>
<dbReference type="CDD" id="cd03257">
    <property type="entry name" value="ABC_NikE_OppD_transporters"/>
    <property type="match status" value="1"/>
</dbReference>
<dbReference type="PANTHER" id="PTHR43776:SF8">
    <property type="entry name" value="ABC TRANSPORTER, ATP-BINDING PROTEIN"/>
    <property type="match status" value="1"/>
</dbReference>
<dbReference type="PROSITE" id="PS50893">
    <property type="entry name" value="ABC_TRANSPORTER_2"/>
    <property type="match status" value="1"/>
</dbReference>
<dbReference type="Pfam" id="PF08352">
    <property type="entry name" value="oligo_HPY"/>
    <property type="match status" value="1"/>
</dbReference>
<dbReference type="GO" id="GO:0005524">
    <property type="term" value="F:ATP binding"/>
    <property type="evidence" value="ECO:0007669"/>
    <property type="project" value="UniProtKB-KW"/>
</dbReference>
<dbReference type="NCBIfam" id="NF008453">
    <property type="entry name" value="PRK11308.1"/>
    <property type="match status" value="1"/>
</dbReference>
<dbReference type="InterPro" id="IPR013563">
    <property type="entry name" value="Oligopep_ABC_C"/>
</dbReference>
<evidence type="ECO:0000313" key="7">
    <source>
        <dbReference type="Proteomes" id="UP000256305"/>
    </source>
</evidence>
<dbReference type="SUPFAM" id="SSF52540">
    <property type="entry name" value="P-loop containing nucleoside triphosphate hydrolases"/>
    <property type="match status" value="1"/>
</dbReference>
<dbReference type="PROSITE" id="PS00211">
    <property type="entry name" value="ABC_TRANSPORTER_1"/>
    <property type="match status" value="1"/>
</dbReference>
<dbReference type="SMART" id="SM00382">
    <property type="entry name" value="AAA"/>
    <property type="match status" value="1"/>
</dbReference>
<dbReference type="Proteomes" id="UP000256305">
    <property type="component" value="Unassembled WGS sequence"/>
</dbReference>
<comment type="caution">
    <text evidence="6">The sequence shown here is derived from an EMBL/GenBank/DDBJ whole genome shotgun (WGS) entry which is preliminary data.</text>
</comment>
<dbReference type="GO" id="GO:0016887">
    <property type="term" value="F:ATP hydrolysis activity"/>
    <property type="evidence" value="ECO:0007669"/>
    <property type="project" value="InterPro"/>
</dbReference>
<dbReference type="RefSeq" id="WP_115822917.1">
    <property type="nucleotide sequence ID" value="NZ_QUAE01000003.1"/>
</dbReference>
<keyword evidence="3" id="KW-0547">Nucleotide-binding</keyword>
<sequence length="341" mass="38238">MFKKGGRKLAQETILEVKNLKKYFPIKGGIFGKKTLNQVKAVDDVSFHVTKGETLGIVGESGCGKSTTGKTILQLIEATDGEVLFKGKDITKASKQEMKNLRREIQIIFQDPFASLNPRMKVGEIIEEPLINFGLCEGKKARRERVLELMDQVGLRPEQIDRHPHEFSGGQRQRIGIARALACEPSIIIADEPVSALDVSIQSQVLNLLRDLQKELGLTYIFISHDLSVVKHFCDRIGVMYLGRMVEMAGKHELYDRPLHPYAEALLSAVPVMDPKRKKKDIILEGDVPSPSDPPKGCAFHPRCPMKMDICSEVRPQLENQNGRFVACHLYDQPTEPERTG</sequence>
<keyword evidence="4 6" id="KW-0067">ATP-binding</keyword>
<evidence type="ECO:0000256" key="1">
    <source>
        <dbReference type="ARBA" id="ARBA00005417"/>
    </source>
</evidence>
<dbReference type="AlphaFoldDB" id="A0A3E0JC05"/>
<comment type="similarity">
    <text evidence="1">Belongs to the ABC transporter superfamily.</text>
</comment>
<keyword evidence="2" id="KW-0813">Transport</keyword>
<evidence type="ECO:0000256" key="3">
    <source>
        <dbReference type="ARBA" id="ARBA00022741"/>
    </source>
</evidence>
<evidence type="ECO:0000256" key="4">
    <source>
        <dbReference type="ARBA" id="ARBA00022840"/>
    </source>
</evidence>
<dbReference type="InterPro" id="IPR017871">
    <property type="entry name" value="ABC_transporter-like_CS"/>
</dbReference>
<keyword evidence="7" id="KW-1185">Reference proteome</keyword>
<dbReference type="InterPro" id="IPR027417">
    <property type="entry name" value="P-loop_NTPase"/>
</dbReference>
<accession>A0A3E0JC05</accession>
<feature type="domain" description="ABC transporter" evidence="5">
    <location>
        <begin position="15"/>
        <end position="267"/>
    </location>
</feature>
<dbReference type="GO" id="GO:0055085">
    <property type="term" value="P:transmembrane transport"/>
    <property type="evidence" value="ECO:0007669"/>
    <property type="project" value="UniProtKB-ARBA"/>
</dbReference>
<organism evidence="6 7">
    <name type="scientific">Halobacillus trueperi</name>
    <dbReference type="NCBI Taxonomy" id="156205"/>
    <lineage>
        <taxon>Bacteria</taxon>
        <taxon>Bacillati</taxon>
        <taxon>Bacillota</taxon>
        <taxon>Bacilli</taxon>
        <taxon>Bacillales</taxon>
        <taxon>Bacillaceae</taxon>
        <taxon>Halobacillus</taxon>
    </lineage>
</organism>
<dbReference type="InterPro" id="IPR003439">
    <property type="entry name" value="ABC_transporter-like_ATP-bd"/>
</dbReference>
<evidence type="ECO:0000259" key="5">
    <source>
        <dbReference type="PROSITE" id="PS50893"/>
    </source>
</evidence>
<dbReference type="PANTHER" id="PTHR43776">
    <property type="entry name" value="TRANSPORT ATP-BINDING PROTEIN"/>
    <property type="match status" value="1"/>
</dbReference>
<evidence type="ECO:0000256" key="2">
    <source>
        <dbReference type="ARBA" id="ARBA00022448"/>
    </source>
</evidence>
<evidence type="ECO:0000313" key="6">
    <source>
        <dbReference type="EMBL" id="REJ10337.1"/>
    </source>
</evidence>
<name>A0A3E0JC05_9BACI</name>
<dbReference type="FunFam" id="3.40.50.300:FF:000016">
    <property type="entry name" value="Oligopeptide ABC transporter ATP-binding component"/>
    <property type="match status" value="1"/>
</dbReference>
<protein>
    <submittedName>
        <fullName evidence="6">Dipeptide ABC transporter ATP-binding protein</fullName>
    </submittedName>
</protein>
<gene>
    <name evidence="6" type="ORF">DYE48_06460</name>
</gene>
<dbReference type="NCBIfam" id="TIGR01727">
    <property type="entry name" value="oligo_HPY"/>
    <property type="match status" value="1"/>
</dbReference>
<dbReference type="InterPro" id="IPR050319">
    <property type="entry name" value="ABC_transp_ATP-bind"/>
</dbReference>
<dbReference type="Gene3D" id="3.40.50.300">
    <property type="entry name" value="P-loop containing nucleotide triphosphate hydrolases"/>
    <property type="match status" value="1"/>
</dbReference>
<proteinExistence type="inferred from homology"/>
<dbReference type="Pfam" id="PF00005">
    <property type="entry name" value="ABC_tran"/>
    <property type="match status" value="1"/>
</dbReference>